<protein>
    <submittedName>
        <fullName evidence="2">Uncharacterized protein</fullName>
    </submittedName>
</protein>
<keyword evidence="1" id="KW-1133">Transmembrane helix</keyword>
<proteinExistence type="predicted"/>
<gene>
    <name evidence="2" type="ORF">SAMN02745823_02454</name>
</gene>
<keyword evidence="1" id="KW-0812">Transmembrane</keyword>
<evidence type="ECO:0000256" key="1">
    <source>
        <dbReference type="SAM" id="Phobius"/>
    </source>
</evidence>
<dbReference type="RefSeq" id="WP_084726450.1">
    <property type="nucleotide sequence ID" value="NZ_FQXV01000008.1"/>
</dbReference>
<dbReference type="EMBL" id="FQXV01000008">
    <property type="protein sequence ID" value="SHI10512.1"/>
    <property type="molecule type" value="Genomic_DNA"/>
</dbReference>
<accession>A0A1M5YEX6</accession>
<evidence type="ECO:0000313" key="3">
    <source>
        <dbReference type="Proteomes" id="UP000183995"/>
    </source>
</evidence>
<dbReference type="AlphaFoldDB" id="A0A1M5YEX6"/>
<feature type="transmembrane region" description="Helical" evidence="1">
    <location>
        <begin position="140"/>
        <end position="161"/>
    </location>
</feature>
<feature type="transmembrane region" description="Helical" evidence="1">
    <location>
        <begin position="35"/>
        <end position="56"/>
    </location>
</feature>
<dbReference type="Proteomes" id="UP000183995">
    <property type="component" value="Unassembled WGS sequence"/>
</dbReference>
<feature type="transmembrane region" description="Helical" evidence="1">
    <location>
        <begin position="76"/>
        <end position="94"/>
    </location>
</feature>
<keyword evidence="1" id="KW-0472">Membrane</keyword>
<feature type="transmembrane region" description="Helical" evidence="1">
    <location>
        <begin position="100"/>
        <end position="119"/>
    </location>
</feature>
<feature type="transmembrane region" description="Helical" evidence="1">
    <location>
        <begin position="12"/>
        <end position="29"/>
    </location>
</feature>
<organism evidence="2 3">
    <name type="scientific">Sporobacter termitidis DSM 10068</name>
    <dbReference type="NCBI Taxonomy" id="1123282"/>
    <lineage>
        <taxon>Bacteria</taxon>
        <taxon>Bacillati</taxon>
        <taxon>Bacillota</taxon>
        <taxon>Clostridia</taxon>
        <taxon>Eubacteriales</taxon>
        <taxon>Oscillospiraceae</taxon>
        <taxon>Sporobacter</taxon>
    </lineage>
</organism>
<dbReference type="STRING" id="1123282.SAMN02745823_02454"/>
<sequence>MFKQRLAKFIRVITVAPVMALMLLVILYFTRDGFFGNTLNLILAIVFLVVLPILAYPLQPLLPHFRDKGRDGQRSLAMWMASLGYILGLVSALFLPVSNYLLIIYLTYLISGVSLVLLNKVFKVKASGHACGVAGPIFSLIYFLGPWVLLGLLLLAAVFWASLNMNRHDKSELLIGSTVPTYAFLLAFLIVLGYRGL</sequence>
<evidence type="ECO:0000313" key="2">
    <source>
        <dbReference type="EMBL" id="SHI10512.1"/>
    </source>
</evidence>
<reference evidence="2 3" key="1">
    <citation type="submission" date="2016-11" db="EMBL/GenBank/DDBJ databases">
        <authorList>
            <person name="Jaros S."/>
            <person name="Januszkiewicz K."/>
            <person name="Wedrychowicz H."/>
        </authorList>
    </citation>
    <scope>NUCLEOTIDE SEQUENCE [LARGE SCALE GENOMIC DNA]</scope>
    <source>
        <strain evidence="2 3">DSM 10068</strain>
    </source>
</reference>
<feature type="transmembrane region" description="Helical" evidence="1">
    <location>
        <begin position="173"/>
        <end position="194"/>
    </location>
</feature>
<name>A0A1M5YEX6_9FIRM</name>
<keyword evidence="3" id="KW-1185">Reference proteome</keyword>